<dbReference type="PANTHER" id="PTHR32114">
    <property type="entry name" value="ABC TRANSPORTER ABCH.3"/>
    <property type="match status" value="1"/>
</dbReference>
<organism evidence="2 3">
    <name type="scientific">Roseateles depolymerans</name>
    <dbReference type="NCBI Taxonomy" id="76731"/>
    <lineage>
        <taxon>Bacteria</taxon>
        <taxon>Pseudomonadati</taxon>
        <taxon>Pseudomonadota</taxon>
        <taxon>Betaproteobacteria</taxon>
        <taxon>Burkholderiales</taxon>
        <taxon>Sphaerotilaceae</taxon>
        <taxon>Roseateles</taxon>
    </lineage>
</organism>
<dbReference type="InterPro" id="IPR027417">
    <property type="entry name" value="P-loop_NTPase"/>
</dbReference>
<accession>A0A0U3NK13</accession>
<evidence type="ECO:0000259" key="1">
    <source>
        <dbReference type="Pfam" id="PF13476"/>
    </source>
</evidence>
<dbReference type="OrthoDB" id="8670240at2"/>
<dbReference type="GO" id="GO:0006302">
    <property type="term" value="P:double-strand break repair"/>
    <property type="evidence" value="ECO:0007669"/>
    <property type="project" value="InterPro"/>
</dbReference>
<dbReference type="KEGG" id="rdp:RD2015_4308"/>
<dbReference type="CDD" id="cd00267">
    <property type="entry name" value="ABC_ATPase"/>
    <property type="match status" value="1"/>
</dbReference>
<dbReference type="GO" id="GO:0016887">
    <property type="term" value="F:ATP hydrolysis activity"/>
    <property type="evidence" value="ECO:0007669"/>
    <property type="project" value="InterPro"/>
</dbReference>
<keyword evidence="3" id="KW-1185">Reference proteome</keyword>
<gene>
    <name evidence="2" type="ORF">RD2015_4308</name>
</gene>
<dbReference type="SUPFAM" id="SSF52540">
    <property type="entry name" value="P-loop containing nucleoside triphosphate hydrolases"/>
    <property type="match status" value="1"/>
</dbReference>
<dbReference type="RefSeq" id="WP_058936651.1">
    <property type="nucleotide sequence ID" value="NZ_CP013729.1"/>
</dbReference>
<protein>
    <recommendedName>
        <fullName evidence="1">Rad50/SbcC-type AAA domain-containing protein</fullName>
    </recommendedName>
</protein>
<dbReference type="Pfam" id="PF13476">
    <property type="entry name" value="AAA_23"/>
    <property type="match status" value="1"/>
</dbReference>
<dbReference type="InterPro" id="IPR038729">
    <property type="entry name" value="Rad50/SbcC_AAA"/>
</dbReference>
<dbReference type="PATRIC" id="fig|76731.3.peg.4414"/>
<name>A0A0U3NK13_9BURK</name>
<dbReference type="EMBL" id="CP013729">
    <property type="protein sequence ID" value="ALV08752.1"/>
    <property type="molecule type" value="Genomic_DNA"/>
</dbReference>
<evidence type="ECO:0000313" key="3">
    <source>
        <dbReference type="Proteomes" id="UP000060699"/>
    </source>
</evidence>
<reference evidence="2 3" key="1">
    <citation type="submission" date="2015-12" db="EMBL/GenBank/DDBJ databases">
        <title>Complete genome of Roseateles depolymerans KCTC 42856.</title>
        <authorList>
            <person name="Kim K.M."/>
        </authorList>
    </citation>
    <scope>NUCLEOTIDE SEQUENCE [LARGE SCALE GENOMIC DNA]</scope>
    <source>
        <strain evidence="2 3">KCTC 42856</strain>
    </source>
</reference>
<proteinExistence type="predicted"/>
<dbReference type="PANTHER" id="PTHR32114:SF2">
    <property type="entry name" value="ABC TRANSPORTER ABCH.3"/>
    <property type="match status" value="1"/>
</dbReference>
<dbReference type="Gene3D" id="3.40.50.300">
    <property type="entry name" value="P-loop containing nucleotide triphosphate hydrolases"/>
    <property type="match status" value="2"/>
</dbReference>
<dbReference type="STRING" id="76731.RD2015_4308"/>
<feature type="domain" description="Rad50/SbcC-type AAA" evidence="1">
    <location>
        <begin position="199"/>
        <end position="253"/>
    </location>
</feature>
<dbReference type="AlphaFoldDB" id="A0A0U3NK13"/>
<evidence type="ECO:0000313" key="2">
    <source>
        <dbReference type="EMBL" id="ALV08752.1"/>
    </source>
</evidence>
<sequence>MEQLESARKKVVELLGQVDEVDDGVVRAERSYNGKCYAVAYFDLADDIVARASSLQDFQERILGDDFFGTPGDLRWNKYLYFVAGPNSRSNGGFEKAKATIESDKEYARKRVVTEEELEALLGNVKHFTPGTGDKDYNVVAEWEKRLSAVGLDELLDKPTRKDVVERIGSGTVARVPVAEKVVALVDADRPLASTWLERISIDKFRPVHDGETYKFGQVTLIVGPNGTGKTSLLEAIEHFYCGYNRRPGTSGNPKISGTLVGAAAPIASPTDPGRIRARCISWYNRNEQRSNRILEAFTRFNFLDTDAAFRLATDSGADAPDIPGDLGRLLVGSDASGISDYLSKLAPEVTTALTGAVFRADDLTTKLTEAQLQLKEVQGRPSNSKALADAFRAALVALKWKAAPPAGPLPTQEESGSLQESIGHLEGVLSAGAGATTPAALSARIEVVRQAHEAAKPFELTRVESAKASKEHGDAALRDEQTAGLLDRWLTYLSAGYATTLARYQAAKVNADTALGKLGRYAAADTPEVPEEYAGISLETALREARLNLQNAEAQVLSLEKQAAAFGKQAALRAEAARQLQKAAQTSLHSGHPPDDCPICRAKYQPSELASLIANITVALEQPAELSLVSESLINARRDVEYFQGWVKFFNFITSAADFLGIPPDAECAELPRTIIKLKAGLTQADAELQSAEKDWTQLSNSGLSSNEHDLLLSKASVLVDTVDEIYDRSKVESLKQALLLGAAASKQVQTQSLQRLREAEGQLQLRLTAVLSDSWPTRAGRDSGFAGLQILLQETTAVQNRLDSLLRMVEIAEHQNLADVSNALVSASMLLAQTLEAAKAESTSSQTIIELNSSIERLTNQSNAAKSRVKNLRTASETLDALLLECSIEHATKESLLAIGAQINEIFSRIHAPNEYEYVGSDGTLLRTVATNQTRNLQQVSTGQRAAFALSVFLAMNRTAAAAPPVILIDDPIAHIDDLNALSFLDYLRDLAVNSNRQIFFATADTKIAALFIRKFGFLGDAFKQIPLSRESKQPPAPVAP</sequence>
<dbReference type="Proteomes" id="UP000060699">
    <property type="component" value="Chromosome"/>
</dbReference>